<dbReference type="OrthoDB" id="9857850at2"/>
<comment type="caution">
    <text evidence="2">The sequence shown here is derived from an EMBL/GenBank/DDBJ whole genome shotgun (WGS) entry which is preliminary data.</text>
</comment>
<feature type="transmembrane region" description="Helical" evidence="1">
    <location>
        <begin position="34"/>
        <end position="52"/>
    </location>
</feature>
<dbReference type="EMBL" id="SNTY01000025">
    <property type="protein sequence ID" value="TEU26883.1"/>
    <property type="molecule type" value="Genomic_DNA"/>
</dbReference>
<dbReference type="Proteomes" id="UP000297834">
    <property type="component" value="Unassembled WGS sequence"/>
</dbReference>
<feature type="transmembrane region" description="Helical" evidence="1">
    <location>
        <begin position="107"/>
        <end position="127"/>
    </location>
</feature>
<dbReference type="RefSeq" id="WP_134244328.1">
    <property type="nucleotide sequence ID" value="NZ_SNTY01000025.1"/>
</dbReference>
<name>A0A4Y7XC79_9GAMM</name>
<feature type="transmembrane region" description="Helical" evidence="1">
    <location>
        <begin position="58"/>
        <end position="75"/>
    </location>
</feature>
<accession>A0A4Y7XC79</accession>
<keyword evidence="3" id="KW-1185">Reference proteome</keyword>
<gene>
    <name evidence="2" type="ORF">E2B99_07705</name>
</gene>
<dbReference type="AlphaFoldDB" id="A0A4Y7XC79"/>
<keyword evidence="1" id="KW-0472">Membrane</keyword>
<evidence type="ECO:0000256" key="1">
    <source>
        <dbReference type="SAM" id="Phobius"/>
    </source>
</evidence>
<organism evidence="2 3">
    <name type="scientific">Alkanindiges illinoisensis</name>
    <dbReference type="NCBI Taxonomy" id="197183"/>
    <lineage>
        <taxon>Bacteria</taxon>
        <taxon>Pseudomonadati</taxon>
        <taxon>Pseudomonadota</taxon>
        <taxon>Gammaproteobacteria</taxon>
        <taxon>Moraxellales</taxon>
        <taxon>Moraxellaceae</taxon>
        <taxon>Alkanindiges</taxon>
    </lineage>
</organism>
<reference evidence="2 3" key="1">
    <citation type="submission" date="2019-03" db="EMBL/GenBank/DDBJ databases">
        <title>Alkanindiges illinoisensis: a potential pathogenic isolated from ascites of a gastric cancer patient with abdominal metastasis.</title>
        <authorList>
            <person name="Hu X."/>
            <person name="Yang B."/>
            <person name="Yan X."/>
            <person name="Lin L."/>
            <person name="Zhao H."/>
            <person name="Zhou F."/>
            <person name="Su B."/>
            <person name="Chen J."/>
            <person name="Rui Y."/>
            <person name="Wang Q."/>
            <person name="Zheng L."/>
        </authorList>
    </citation>
    <scope>NUCLEOTIDE SEQUENCE [LARGE SCALE GENOMIC DNA]</scope>
    <source>
        <strain evidence="2 3">NFYY 23406</strain>
    </source>
</reference>
<protein>
    <submittedName>
        <fullName evidence="2">Uncharacterized protein</fullName>
    </submittedName>
</protein>
<keyword evidence="1" id="KW-0812">Transmembrane</keyword>
<dbReference type="STRING" id="1120977.GCA_000619845_02551"/>
<proteinExistence type="predicted"/>
<feature type="transmembrane region" description="Helical" evidence="1">
    <location>
        <begin position="82"/>
        <end position="101"/>
    </location>
</feature>
<evidence type="ECO:0000313" key="2">
    <source>
        <dbReference type="EMBL" id="TEU26883.1"/>
    </source>
</evidence>
<keyword evidence="1" id="KW-1133">Transmembrane helix</keyword>
<evidence type="ECO:0000313" key="3">
    <source>
        <dbReference type="Proteomes" id="UP000297834"/>
    </source>
</evidence>
<sequence>MPDPAHLQTPDSDPVAQNSLHTALAQQQQYDKRLNKISIVIAIILALIVNVMAANQNLYSLLATFMVTGVFLILASVYQRSLLLLLPLVLVFCLTDNLLSHQLQLDYAHLFLQLGAMGSFTALFRLSRPYLIKMMQKF</sequence>